<reference evidence="2 3" key="1">
    <citation type="submission" date="2016-03" db="EMBL/GenBank/DDBJ databases">
        <title>Draft Genome Sequence of the Strain BR 10245 (Bradyrhizobium sp.) isolated from nodules of Centrolobium paraense.</title>
        <authorList>
            <person name="Simoes-Araujo J.L.Sr."/>
            <person name="Barauna A.C."/>
            <person name="Silva K."/>
            <person name="Zilli J.E."/>
        </authorList>
    </citation>
    <scope>NUCLEOTIDE SEQUENCE [LARGE SCALE GENOMIC DNA]</scope>
    <source>
        <strain evidence="2 3">BR 10245</strain>
    </source>
</reference>
<sequence length="87" mass="9800">MILAGVVLASSVLTCAAEARGKATDGDRSWNGDGRIDGSNDTYRRGPDLRWRRGYHDMANRTYDSDGRHCYFPAEWPKPPPWPPFCN</sequence>
<name>A0A176Z540_9BRAD</name>
<keyword evidence="3" id="KW-1185">Reference proteome</keyword>
<dbReference type="Proteomes" id="UP000076959">
    <property type="component" value="Unassembled WGS sequence"/>
</dbReference>
<gene>
    <name evidence="2" type="ORF">AYJ54_40665</name>
</gene>
<evidence type="ECO:0000313" key="3">
    <source>
        <dbReference type="Proteomes" id="UP000076959"/>
    </source>
</evidence>
<organism evidence="2 3">
    <name type="scientific">Bradyrhizobium centrolobii</name>
    <dbReference type="NCBI Taxonomy" id="1505087"/>
    <lineage>
        <taxon>Bacteria</taxon>
        <taxon>Pseudomonadati</taxon>
        <taxon>Pseudomonadota</taxon>
        <taxon>Alphaproteobacteria</taxon>
        <taxon>Hyphomicrobiales</taxon>
        <taxon>Nitrobacteraceae</taxon>
        <taxon>Bradyrhizobium</taxon>
    </lineage>
</organism>
<feature type="region of interest" description="Disordered" evidence="1">
    <location>
        <begin position="19"/>
        <end position="42"/>
    </location>
</feature>
<proteinExistence type="predicted"/>
<accession>A0A176Z540</accession>
<evidence type="ECO:0000256" key="1">
    <source>
        <dbReference type="SAM" id="MobiDB-lite"/>
    </source>
</evidence>
<dbReference type="AlphaFoldDB" id="A0A176Z540"/>
<comment type="caution">
    <text evidence="2">The sequence shown here is derived from an EMBL/GenBank/DDBJ whole genome shotgun (WGS) entry which is preliminary data.</text>
</comment>
<protein>
    <submittedName>
        <fullName evidence="2">Uncharacterized protein</fullName>
    </submittedName>
</protein>
<evidence type="ECO:0000313" key="2">
    <source>
        <dbReference type="EMBL" id="OAF14893.1"/>
    </source>
</evidence>
<dbReference type="EMBL" id="LUUB01000026">
    <property type="protein sequence ID" value="OAF14893.1"/>
    <property type="molecule type" value="Genomic_DNA"/>
</dbReference>